<proteinExistence type="predicted"/>
<dbReference type="GeneID" id="31013470"/>
<feature type="signal peptide" evidence="1">
    <location>
        <begin position="1"/>
        <end position="17"/>
    </location>
</feature>
<evidence type="ECO:0000256" key="1">
    <source>
        <dbReference type="SAM" id="SignalP"/>
    </source>
</evidence>
<gene>
    <name evidence="2" type="ORF">BKCO1_25000106</name>
</gene>
<dbReference type="AlphaFoldDB" id="A0A1J9R1H1"/>
<evidence type="ECO:0000313" key="3">
    <source>
        <dbReference type="Proteomes" id="UP000183809"/>
    </source>
</evidence>
<dbReference type="Proteomes" id="UP000183809">
    <property type="component" value="Unassembled WGS sequence"/>
</dbReference>
<protein>
    <submittedName>
        <fullName evidence="2">Uncharacterized protein</fullName>
    </submittedName>
</protein>
<reference evidence="2 3" key="1">
    <citation type="submission" date="2016-10" db="EMBL/GenBank/DDBJ databases">
        <title>Proteomics and genomics reveal pathogen-plant mechanisms compatible with a hemibiotrophic lifestyle of Diplodia corticola.</title>
        <authorList>
            <person name="Fernandes I."/>
            <person name="De Jonge R."/>
            <person name="Van De Peer Y."/>
            <person name="Devreese B."/>
            <person name="Alves A."/>
            <person name="Esteves A.C."/>
        </authorList>
    </citation>
    <scope>NUCLEOTIDE SEQUENCE [LARGE SCALE GENOMIC DNA]</scope>
    <source>
        <strain evidence="2 3">CBS 112549</strain>
    </source>
</reference>
<organism evidence="2 3">
    <name type="scientific">Diplodia corticola</name>
    <dbReference type="NCBI Taxonomy" id="236234"/>
    <lineage>
        <taxon>Eukaryota</taxon>
        <taxon>Fungi</taxon>
        <taxon>Dikarya</taxon>
        <taxon>Ascomycota</taxon>
        <taxon>Pezizomycotina</taxon>
        <taxon>Dothideomycetes</taxon>
        <taxon>Dothideomycetes incertae sedis</taxon>
        <taxon>Botryosphaeriales</taxon>
        <taxon>Botryosphaeriaceae</taxon>
        <taxon>Diplodia</taxon>
    </lineage>
</organism>
<name>A0A1J9R1H1_9PEZI</name>
<feature type="chain" id="PRO_5012588770" evidence="1">
    <location>
        <begin position="18"/>
        <end position="149"/>
    </location>
</feature>
<evidence type="ECO:0000313" key="2">
    <source>
        <dbReference type="EMBL" id="OJD34090.1"/>
    </source>
</evidence>
<sequence length="149" mass="16253">MHPKKLLLALLLEALTALLPTHLNHLTNHLSTYLPSPADKNPHTDLEYLDTPKLEADYSRISLGLGKMRNNVGGAAPASVACQAHVDELEADVESLRGMEEVLVPVVPATGQEWAYVVHTLRRVRDGMGVAEGVLRELGEMKRAGERAC</sequence>
<accession>A0A1J9R1H1</accession>
<dbReference type="RefSeq" id="XP_020130350.1">
    <property type="nucleotide sequence ID" value="XM_020273210.1"/>
</dbReference>
<keyword evidence="3" id="KW-1185">Reference proteome</keyword>
<keyword evidence="1" id="KW-0732">Signal</keyword>
<dbReference type="EMBL" id="MNUE01000025">
    <property type="protein sequence ID" value="OJD34090.1"/>
    <property type="molecule type" value="Genomic_DNA"/>
</dbReference>
<comment type="caution">
    <text evidence="2">The sequence shown here is derived from an EMBL/GenBank/DDBJ whole genome shotgun (WGS) entry which is preliminary data.</text>
</comment>